<accession>A0ABX8Z5B3</accession>
<protein>
    <submittedName>
        <fullName evidence="1">DUF2917 domain-containing protein</fullName>
    </submittedName>
</protein>
<organism evidence="1 2">
    <name type="scientific">Deefgea tanakiae</name>
    <dbReference type="NCBI Taxonomy" id="2865840"/>
    <lineage>
        <taxon>Bacteria</taxon>
        <taxon>Pseudomonadati</taxon>
        <taxon>Pseudomonadota</taxon>
        <taxon>Betaproteobacteria</taxon>
        <taxon>Neisseriales</taxon>
        <taxon>Chitinibacteraceae</taxon>
        <taxon>Deefgea</taxon>
    </lineage>
</organism>
<dbReference type="Pfam" id="PF11142">
    <property type="entry name" value="DUF2917"/>
    <property type="match status" value="1"/>
</dbReference>
<gene>
    <name evidence="1" type="ORF">K4H28_16090</name>
</gene>
<dbReference type="Proteomes" id="UP000825679">
    <property type="component" value="Chromosome"/>
</dbReference>
<dbReference type="InterPro" id="IPR021317">
    <property type="entry name" value="DUF2917"/>
</dbReference>
<dbReference type="RefSeq" id="WP_221006143.1">
    <property type="nucleotide sequence ID" value="NZ_CP081150.1"/>
</dbReference>
<keyword evidence="2" id="KW-1185">Reference proteome</keyword>
<evidence type="ECO:0000313" key="1">
    <source>
        <dbReference type="EMBL" id="QZA77763.1"/>
    </source>
</evidence>
<proteinExistence type="predicted"/>
<name>A0ABX8Z5B3_9NEIS</name>
<reference evidence="1 2" key="1">
    <citation type="submission" date="2021-08" db="EMBL/GenBank/DDBJ databases">
        <title>complete genome sequencing of Deefgea sp. D25.</title>
        <authorList>
            <person name="Bae J.-W."/>
            <person name="Gim D.-H."/>
        </authorList>
    </citation>
    <scope>NUCLEOTIDE SEQUENCE [LARGE SCALE GENOMIC DNA]</scope>
    <source>
        <strain evidence="1 2">D25</strain>
    </source>
</reference>
<dbReference type="EMBL" id="CP081150">
    <property type="protein sequence ID" value="QZA77763.1"/>
    <property type="molecule type" value="Genomic_DNA"/>
</dbReference>
<evidence type="ECO:0000313" key="2">
    <source>
        <dbReference type="Proteomes" id="UP000825679"/>
    </source>
</evidence>
<sequence>MVTYLRLSVTSHELLVVELTHPAQLWCEEGGVWVTHEQSTEDIELYRGEHLQLAVGKVLIEGGGRLCFCGENLQISPLSILQVGVECDREFAYG</sequence>